<sequence>MLGLKSKKVVGSAPCTCQCNLLLKLPSRQLILIILVESPVAILTTRSSELHAPPATQYTRVDSGLPQQNMYRRFKDTAL</sequence>
<dbReference type="AlphaFoldDB" id="A0A8T0I124"/>
<organism evidence="1 2">
    <name type="scientific">Ceratodon purpureus</name>
    <name type="common">Fire moss</name>
    <name type="synonym">Dicranum purpureum</name>
    <dbReference type="NCBI Taxonomy" id="3225"/>
    <lineage>
        <taxon>Eukaryota</taxon>
        <taxon>Viridiplantae</taxon>
        <taxon>Streptophyta</taxon>
        <taxon>Embryophyta</taxon>
        <taxon>Bryophyta</taxon>
        <taxon>Bryophytina</taxon>
        <taxon>Bryopsida</taxon>
        <taxon>Dicranidae</taxon>
        <taxon>Pseudoditrichales</taxon>
        <taxon>Ditrichaceae</taxon>
        <taxon>Ceratodon</taxon>
    </lineage>
</organism>
<proteinExistence type="predicted"/>
<keyword evidence="2" id="KW-1185">Reference proteome</keyword>
<evidence type="ECO:0000313" key="1">
    <source>
        <dbReference type="EMBL" id="KAG0576571.1"/>
    </source>
</evidence>
<accession>A0A8T0I124</accession>
<dbReference type="Proteomes" id="UP000822688">
    <property type="component" value="Chromosome 5"/>
</dbReference>
<dbReference type="EMBL" id="CM026425">
    <property type="protein sequence ID" value="KAG0576571.1"/>
    <property type="molecule type" value="Genomic_DNA"/>
</dbReference>
<gene>
    <name evidence="1" type="ORF">KC19_5G090300</name>
</gene>
<evidence type="ECO:0000313" key="2">
    <source>
        <dbReference type="Proteomes" id="UP000822688"/>
    </source>
</evidence>
<name>A0A8T0I124_CERPU</name>
<protein>
    <submittedName>
        <fullName evidence="1">Uncharacterized protein</fullName>
    </submittedName>
</protein>
<reference evidence="1" key="1">
    <citation type="submission" date="2020-06" db="EMBL/GenBank/DDBJ databases">
        <title>WGS assembly of Ceratodon purpureus strain R40.</title>
        <authorList>
            <person name="Carey S.B."/>
            <person name="Jenkins J."/>
            <person name="Shu S."/>
            <person name="Lovell J.T."/>
            <person name="Sreedasyam A."/>
            <person name="Maumus F."/>
            <person name="Tiley G.P."/>
            <person name="Fernandez-Pozo N."/>
            <person name="Barry K."/>
            <person name="Chen C."/>
            <person name="Wang M."/>
            <person name="Lipzen A."/>
            <person name="Daum C."/>
            <person name="Saski C.A."/>
            <person name="Payton A.C."/>
            <person name="Mcbreen J.C."/>
            <person name="Conrad R.E."/>
            <person name="Kollar L.M."/>
            <person name="Olsson S."/>
            <person name="Huttunen S."/>
            <person name="Landis J.B."/>
            <person name="Wickett N.J."/>
            <person name="Johnson M.G."/>
            <person name="Rensing S.A."/>
            <person name="Grimwood J."/>
            <person name="Schmutz J."/>
            <person name="Mcdaniel S.F."/>
        </authorList>
    </citation>
    <scope>NUCLEOTIDE SEQUENCE</scope>
    <source>
        <strain evidence="1">R40</strain>
    </source>
</reference>
<comment type="caution">
    <text evidence="1">The sequence shown here is derived from an EMBL/GenBank/DDBJ whole genome shotgun (WGS) entry which is preliminary data.</text>
</comment>